<sequence>MEEEARQTLSLSAPATHSSPTTISTMATLPAATVISLFFPQFEYSHGSSPVILTKCHWKSVIDLCLATIHDINGDSGSFQKSCIRHHKVQMRVAPKYPSLSIPYGWYIFPSASSVSVIFPLVILVSL</sequence>
<accession>A0ACB0JM87</accession>
<dbReference type="Proteomes" id="UP001177021">
    <property type="component" value="Unassembled WGS sequence"/>
</dbReference>
<proteinExistence type="predicted"/>
<evidence type="ECO:0000313" key="2">
    <source>
        <dbReference type="Proteomes" id="UP001177021"/>
    </source>
</evidence>
<gene>
    <name evidence="1" type="ORF">MILVUS5_LOCUS13655</name>
</gene>
<comment type="caution">
    <text evidence="1">The sequence shown here is derived from an EMBL/GenBank/DDBJ whole genome shotgun (WGS) entry which is preliminary data.</text>
</comment>
<dbReference type="EMBL" id="CASHSV030000044">
    <property type="protein sequence ID" value="CAJ2644682.1"/>
    <property type="molecule type" value="Genomic_DNA"/>
</dbReference>
<organism evidence="1 2">
    <name type="scientific">Trifolium pratense</name>
    <name type="common">Red clover</name>
    <dbReference type="NCBI Taxonomy" id="57577"/>
    <lineage>
        <taxon>Eukaryota</taxon>
        <taxon>Viridiplantae</taxon>
        <taxon>Streptophyta</taxon>
        <taxon>Embryophyta</taxon>
        <taxon>Tracheophyta</taxon>
        <taxon>Spermatophyta</taxon>
        <taxon>Magnoliopsida</taxon>
        <taxon>eudicotyledons</taxon>
        <taxon>Gunneridae</taxon>
        <taxon>Pentapetalae</taxon>
        <taxon>rosids</taxon>
        <taxon>fabids</taxon>
        <taxon>Fabales</taxon>
        <taxon>Fabaceae</taxon>
        <taxon>Papilionoideae</taxon>
        <taxon>50 kb inversion clade</taxon>
        <taxon>NPAAA clade</taxon>
        <taxon>Hologalegina</taxon>
        <taxon>IRL clade</taxon>
        <taxon>Trifolieae</taxon>
        <taxon>Trifolium</taxon>
    </lineage>
</organism>
<evidence type="ECO:0000313" key="1">
    <source>
        <dbReference type="EMBL" id="CAJ2644682.1"/>
    </source>
</evidence>
<keyword evidence="2" id="KW-1185">Reference proteome</keyword>
<reference evidence="1" key="1">
    <citation type="submission" date="2023-10" db="EMBL/GenBank/DDBJ databases">
        <authorList>
            <person name="Rodriguez Cubillos JULIANA M."/>
            <person name="De Vega J."/>
        </authorList>
    </citation>
    <scope>NUCLEOTIDE SEQUENCE</scope>
</reference>
<name>A0ACB0JM87_TRIPR</name>
<protein>
    <submittedName>
        <fullName evidence="1">Uncharacterized protein</fullName>
    </submittedName>
</protein>